<feature type="domain" description="Disease resistance protein winged helix" evidence="6">
    <location>
        <begin position="158"/>
        <end position="218"/>
    </location>
</feature>
<protein>
    <submittedName>
        <fullName evidence="8">Disease resistance protein RPM1</fullName>
    </submittedName>
</protein>
<evidence type="ECO:0000256" key="3">
    <source>
        <dbReference type="ARBA" id="ARBA00022821"/>
    </source>
</evidence>
<keyword evidence="2" id="KW-0547">Nucleotide-binding</keyword>
<evidence type="ECO:0000259" key="5">
    <source>
        <dbReference type="Pfam" id="PF18052"/>
    </source>
</evidence>
<dbReference type="SUPFAM" id="SSF52058">
    <property type="entry name" value="L domain-like"/>
    <property type="match status" value="1"/>
</dbReference>
<feature type="domain" description="Disease resistance N-terminal" evidence="5">
    <location>
        <begin position="11"/>
        <end position="99"/>
    </location>
</feature>
<dbReference type="Proteomes" id="UP000501690">
    <property type="component" value="Linkage Group LG9"/>
</dbReference>
<reference evidence="8 9" key="1">
    <citation type="submission" date="2019-04" db="EMBL/GenBank/DDBJ databases">
        <title>An improved genome assembly and genetic linkage map for asparagus bean, Vigna unguiculata ssp. sesquipedialis.</title>
        <authorList>
            <person name="Xia Q."/>
            <person name="Zhang R."/>
            <person name="Dong Y."/>
        </authorList>
    </citation>
    <scope>NUCLEOTIDE SEQUENCE [LARGE SCALE GENOMIC DNA]</scope>
    <source>
        <tissue evidence="8">Leaf</tissue>
    </source>
</reference>
<evidence type="ECO:0000256" key="4">
    <source>
        <dbReference type="ARBA" id="ARBA00022840"/>
    </source>
</evidence>
<dbReference type="PANTHER" id="PTHR36766:SF61">
    <property type="entry name" value="NB-ARC DOMAIN DISEASE RESISTANCE PROTEIN"/>
    <property type="match status" value="1"/>
</dbReference>
<dbReference type="InterPro" id="IPR055414">
    <property type="entry name" value="LRR_R13L4/SHOC2-like"/>
</dbReference>
<dbReference type="Gene3D" id="1.20.5.4130">
    <property type="match status" value="1"/>
</dbReference>
<feature type="domain" description="Disease resistance R13L4/SHOC-2-like LRR" evidence="7">
    <location>
        <begin position="248"/>
        <end position="450"/>
    </location>
</feature>
<evidence type="ECO:0000313" key="8">
    <source>
        <dbReference type="EMBL" id="QCE05253.1"/>
    </source>
</evidence>
<name>A0A4D6MV23_VIGUN</name>
<dbReference type="GO" id="GO:0005524">
    <property type="term" value="F:ATP binding"/>
    <property type="evidence" value="ECO:0007669"/>
    <property type="project" value="UniProtKB-KW"/>
</dbReference>
<keyword evidence="4" id="KW-0067">ATP-binding</keyword>
<proteinExistence type="predicted"/>
<dbReference type="Pfam" id="PF18052">
    <property type="entry name" value="Rx_N"/>
    <property type="match status" value="1"/>
</dbReference>
<sequence length="534" mass="60438">MAESLLFSSAESLLGKLASSALQEASLAFGVHQDLQQMKETMALIKGVLLDAEKKNPQSSALSEWLIQITSVFSDAEDIVDDFECEGLRKHVVNTYGNCSRKVRRFFSSSNPVVYRLRMAHHIQDINTRLAKLAAQRSMFGLQVIDHDTRVDTGILGSQVCLFWGALGFLPPPKASESAIDVAIQLLHELWSRSFLSEYEEFGGDCMFKLHDLVIDLAIYIAKAFLPIRLRYISFPNGADNEDFLNTLVSRCKFLRVLHLDFSEYESLPPRIGKLKHLRLLNLGKSENLTKLPDSICKLQNLQTLILAGCIKLQKLPEGLENLISLRHLRITTKQPACPEKEIASLTSLEDLYFLCCDNFESLFRGILLPTLKRLSLCDCKSLKTVWFDAVKNLQVLVIIKCNKLELSMGLSNEILDLRLKLLVLEELPSLVTLPRWLQGSANSLQSLIIMDCMNLEELPDWLPTLNCLKLIEVVNCPNLVSFPHNMHRLINLKVIDVTGSPELWKRYRPGVGQDWHNISHVKLVCDDQSENEK</sequence>
<dbReference type="AlphaFoldDB" id="A0A4D6MV23"/>
<dbReference type="InterPro" id="IPR058922">
    <property type="entry name" value="WHD_DRP"/>
</dbReference>
<evidence type="ECO:0000256" key="1">
    <source>
        <dbReference type="ARBA" id="ARBA00022737"/>
    </source>
</evidence>
<gene>
    <name evidence="8" type="ORF">DEO72_LG9g256</name>
</gene>
<keyword evidence="9" id="KW-1185">Reference proteome</keyword>
<dbReference type="PANTHER" id="PTHR36766">
    <property type="entry name" value="PLANT BROAD-SPECTRUM MILDEW RESISTANCE PROTEIN RPW8"/>
    <property type="match status" value="1"/>
</dbReference>
<dbReference type="InterPro" id="IPR038005">
    <property type="entry name" value="RX-like_CC"/>
</dbReference>
<evidence type="ECO:0000259" key="6">
    <source>
        <dbReference type="Pfam" id="PF23559"/>
    </source>
</evidence>
<keyword evidence="1" id="KW-0677">Repeat</keyword>
<dbReference type="InterPro" id="IPR032675">
    <property type="entry name" value="LRR_dom_sf"/>
</dbReference>
<dbReference type="Pfam" id="PF23598">
    <property type="entry name" value="LRR_14"/>
    <property type="match status" value="1"/>
</dbReference>
<dbReference type="EMBL" id="CP039353">
    <property type="protein sequence ID" value="QCE05253.1"/>
    <property type="molecule type" value="Genomic_DNA"/>
</dbReference>
<organism evidence="8 9">
    <name type="scientific">Vigna unguiculata</name>
    <name type="common">Cowpea</name>
    <dbReference type="NCBI Taxonomy" id="3917"/>
    <lineage>
        <taxon>Eukaryota</taxon>
        <taxon>Viridiplantae</taxon>
        <taxon>Streptophyta</taxon>
        <taxon>Embryophyta</taxon>
        <taxon>Tracheophyta</taxon>
        <taxon>Spermatophyta</taxon>
        <taxon>Magnoliopsida</taxon>
        <taxon>eudicotyledons</taxon>
        <taxon>Gunneridae</taxon>
        <taxon>Pentapetalae</taxon>
        <taxon>rosids</taxon>
        <taxon>fabids</taxon>
        <taxon>Fabales</taxon>
        <taxon>Fabaceae</taxon>
        <taxon>Papilionoideae</taxon>
        <taxon>50 kb inversion clade</taxon>
        <taxon>NPAAA clade</taxon>
        <taxon>indigoferoid/millettioid clade</taxon>
        <taxon>Phaseoleae</taxon>
        <taxon>Vigna</taxon>
    </lineage>
</organism>
<dbReference type="Pfam" id="PF23559">
    <property type="entry name" value="WHD_DRP"/>
    <property type="match status" value="1"/>
</dbReference>
<evidence type="ECO:0000256" key="2">
    <source>
        <dbReference type="ARBA" id="ARBA00022741"/>
    </source>
</evidence>
<dbReference type="InterPro" id="IPR041118">
    <property type="entry name" value="Rx_N"/>
</dbReference>
<keyword evidence="3" id="KW-0611">Plant defense</keyword>
<dbReference type="GO" id="GO:0006952">
    <property type="term" value="P:defense response"/>
    <property type="evidence" value="ECO:0007669"/>
    <property type="project" value="UniProtKB-KW"/>
</dbReference>
<accession>A0A4D6MV23</accession>
<dbReference type="CDD" id="cd14798">
    <property type="entry name" value="RX-CC_like"/>
    <property type="match status" value="1"/>
</dbReference>
<evidence type="ECO:0000259" key="7">
    <source>
        <dbReference type="Pfam" id="PF23598"/>
    </source>
</evidence>
<dbReference type="Gene3D" id="3.80.10.10">
    <property type="entry name" value="Ribonuclease Inhibitor"/>
    <property type="match status" value="1"/>
</dbReference>
<evidence type="ECO:0000313" key="9">
    <source>
        <dbReference type="Proteomes" id="UP000501690"/>
    </source>
</evidence>